<organism evidence="1 2">
    <name type="scientific">Mesonia hippocampi</name>
    <dbReference type="NCBI Taxonomy" id="1628250"/>
    <lineage>
        <taxon>Bacteria</taxon>
        <taxon>Pseudomonadati</taxon>
        <taxon>Bacteroidota</taxon>
        <taxon>Flavobacteriia</taxon>
        <taxon>Flavobacteriales</taxon>
        <taxon>Flavobacteriaceae</taxon>
        <taxon>Mesonia</taxon>
    </lineage>
</organism>
<name>A0A840EVV6_9FLAO</name>
<dbReference type="RefSeq" id="WP_183478015.1">
    <property type="nucleotide sequence ID" value="NZ_JACIFO010000008.1"/>
</dbReference>
<accession>A0A840EVV6</accession>
<reference evidence="1 2" key="1">
    <citation type="submission" date="2020-08" db="EMBL/GenBank/DDBJ databases">
        <title>Genomic Encyclopedia of Type Strains, Phase IV (KMG-IV): sequencing the most valuable type-strain genomes for metagenomic binning, comparative biology and taxonomic classification.</title>
        <authorList>
            <person name="Goeker M."/>
        </authorList>
    </citation>
    <scope>NUCLEOTIDE SEQUENCE [LARGE SCALE GENOMIC DNA]</scope>
    <source>
        <strain evidence="1 2">DSM 29568</strain>
    </source>
</reference>
<proteinExistence type="predicted"/>
<comment type="caution">
    <text evidence="1">The sequence shown here is derived from an EMBL/GenBank/DDBJ whole genome shotgun (WGS) entry which is preliminary data.</text>
</comment>
<protein>
    <submittedName>
        <fullName evidence="1">Uncharacterized protein</fullName>
    </submittedName>
</protein>
<keyword evidence="2" id="KW-1185">Reference proteome</keyword>
<evidence type="ECO:0000313" key="2">
    <source>
        <dbReference type="Proteomes" id="UP000553034"/>
    </source>
</evidence>
<sequence>MKKLITIIFTMVILTVQGQDLDPAYYLFGLSFDYSISTYPGKRLKRHKFNPRIHESDLGNILRLSEVTNKEFKKIKPQKDCRNCDEFYELKSVPWKLGEFYNFFYEKIKGTRPKKVTGIVKNEVIENASINQMKSFLAGIYNGFGTMSGDTIIFQFGHVNSKLEITERFIDSLDGAEFMKTIPVEKDILGGGPLLIFVPKGNLKKFLLNERKRINTLANRANSSAPK</sequence>
<gene>
    <name evidence="1" type="ORF">GGR32_001972</name>
</gene>
<dbReference type="AlphaFoldDB" id="A0A840EVV6"/>
<dbReference type="Proteomes" id="UP000553034">
    <property type="component" value="Unassembled WGS sequence"/>
</dbReference>
<dbReference type="EMBL" id="JACIFO010000008">
    <property type="protein sequence ID" value="MBB4119666.1"/>
    <property type="molecule type" value="Genomic_DNA"/>
</dbReference>
<evidence type="ECO:0000313" key="1">
    <source>
        <dbReference type="EMBL" id="MBB4119666.1"/>
    </source>
</evidence>